<feature type="transmembrane region" description="Helical" evidence="1">
    <location>
        <begin position="6"/>
        <end position="23"/>
    </location>
</feature>
<reference evidence="2" key="2">
    <citation type="submission" date="2023-07" db="EMBL/GenBank/DDBJ databases">
        <authorList>
            <person name="Aydin F."/>
            <person name="Tarhane S."/>
            <person name="Saticioglu I.B."/>
            <person name="Karakaya E."/>
            <person name="Abay S."/>
            <person name="Guran O."/>
            <person name="Bozkurt E."/>
            <person name="Uzum N."/>
            <person name="Olgun K."/>
            <person name="Jablonski D."/>
        </authorList>
    </citation>
    <scope>NUCLEOTIDE SEQUENCE</scope>
    <source>
        <strain evidence="2">Faydin-H75</strain>
    </source>
</reference>
<protein>
    <submittedName>
        <fullName evidence="3">Uncharacterized protein</fullName>
    </submittedName>
</protein>
<dbReference type="EMBL" id="JAUPEV010000003">
    <property type="protein sequence ID" value="MDO7252791.1"/>
    <property type="molecule type" value="Genomic_DNA"/>
</dbReference>
<keyword evidence="1" id="KW-0472">Membrane</keyword>
<organism evidence="3 4">
    <name type="scientific">Helicobacter cappadocius</name>
    <dbReference type="NCBI Taxonomy" id="3063998"/>
    <lineage>
        <taxon>Bacteria</taxon>
        <taxon>Pseudomonadati</taxon>
        <taxon>Campylobacterota</taxon>
        <taxon>Epsilonproteobacteria</taxon>
        <taxon>Campylobacterales</taxon>
        <taxon>Helicobacteraceae</taxon>
        <taxon>Helicobacter</taxon>
    </lineage>
</organism>
<evidence type="ECO:0000313" key="2">
    <source>
        <dbReference type="EMBL" id="MDO7252791.1"/>
    </source>
</evidence>
<keyword evidence="1" id="KW-0812">Transmembrane</keyword>
<evidence type="ECO:0000313" key="3">
    <source>
        <dbReference type="EMBL" id="MDP2538834.1"/>
    </source>
</evidence>
<sequence>MDLISAIGGLCGAIALLLTFFRINTLEKRIDKIENDKKGLK</sequence>
<evidence type="ECO:0000313" key="5">
    <source>
        <dbReference type="Proteomes" id="UP001240777"/>
    </source>
</evidence>
<name>A0AA90SSG4_9HELI</name>
<accession>A0AA90SSG4</accession>
<dbReference type="AlphaFoldDB" id="A0AA90SSG4"/>
<proteinExistence type="predicted"/>
<dbReference type="EMBL" id="JAUYZK010000004">
    <property type="protein sequence ID" value="MDP2538834.1"/>
    <property type="molecule type" value="Genomic_DNA"/>
</dbReference>
<reference evidence="2 4" key="3">
    <citation type="journal article" date="2024" name="Syst. Appl. Microbiol.">
        <title>Helicobacter cappadocius sp. nov., from lizards: The first psychrotrophic Helicobacter species.</title>
        <authorList>
            <person name="Aydin F."/>
            <person name="Tarhane S."/>
            <person name="Karakaya E."/>
            <person name="Abay S."/>
            <person name="Kayman T."/>
            <person name="Guran O."/>
            <person name="Bozkurt E."/>
            <person name="Uzum N."/>
            <person name="Avci A."/>
            <person name="Olgun K."/>
            <person name="Jablonski D."/>
            <person name="Guran C."/>
            <person name="Burcin Saticioglu I."/>
        </authorList>
    </citation>
    <scope>NUCLEOTIDE SEQUENCE [LARGE SCALE GENOMIC DNA]</scope>
    <source>
        <strain evidence="2">Faydin-H75</strain>
        <strain evidence="4">faydin-H76</strain>
    </source>
</reference>
<dbReference type="RefSeq" id="WP_305516637.1">
    <property type="nucleotide sequence ID" value="NZ_JAUPEV010000003.1"/>
</dbReference>
<dbReference type="Proteomes" id="UP001240777">
    <property type="component" value="Unassembled WGS sequence"/>
</dbReference>
<keyword evidence="5" id="KW-1185">Reference proteome</keyword>
<gene>
    <name evidence="2" type="ORF">Q5I04_02500</name>
    <name evidence="3" type="ORF">Q5I06_03430</name>
</gene>
<keyword evidence="1" id="KW-1133">Transmembrane helix</keyword>
<reference evidence="3 5" key="1">
    <citation type="submission" date="2023-07" db="EMBL/GenBank/DDBJ databases">
        <title>Unpublished Manusciprt.</title>
        <authorList>
            <person name="Aydin F."/>
            <person name="Tarhane S."/>
            <person name="Saticioglu I.B."/>
            <person name="Karakaya E."/>
            <person name="Abay S."/>
            <person name="Guran O."/>
            <person name="Bozkurt E."/>
            <person name="Uzum N."/>
            <person name="Olgun K."/>
            <person name="Jablonski D."/>
        </authorList>
    </citation>
    <scope>NUCLEOTIDE SEQUENCE</scope>
    <source>
        <strain evidence="5">faydin-H75</strain>
        <strain evidence="3">Faydin-H76</strain>
    </source>
</reference>
<comment type="caution">
    <text evidence="3">The sequence shown here is derived from an EMBL/GenBank/DDBJ whole genome shotgun (WGS) entry which is preliminary data.</text>
</comment>
<dbReference type="Proteomes" id="UP001177258">
    <property type="component" value="Unassembled WGS sequence"/>
</dbReference>
<evidence type="ECO:0000256" key="1">
    <source>
        <dbReference type="SAM" id="Phobius"/>
    </source>
</evidence>
<evidence type="ECO:0000313" key="4">
    <source>
        <dbReference type="Proteomes" id="UP001177258"/>
    </source>
</evidence>